<dbReference type="PANTHER" id="PTHR32133:SF397">
    <property type="entry name" value="F-BOX DOMAIN-CONTAINING PROTEIN"/>
    <property type="match status" value="1"/>
</dbReference>
<evidence type="ECO:0000259" key="1">
    <source>
        <dbReference type="Pfam" id="PF00646"/>
    </source>
</evidence>
<dbReference type="STRING" id="4565.A0A3B6CCJ2"/>
<dbReference type="Proteomes" id="UP000019116">
    <property type="component" value="Chromosome 2B"/>
</dbReference>
<reference evidence="3" key="2">
    <citation type="submission" date="2018-10" db="UniProtKB">
        <authorList>
            <consortium name="EnsemblPlants"/>
        </authorList>
    </citation>
    <scope>IDENTIFICATION</scope>
</reference>
<evidence type="ECO:0000259" key="2">
    <source>
        <dbReference type="Pfam" id="PF23635"/>
    </source>
</evidence>
<evidence type="ECO:0000313" key="4">
    <source>
        <dbReference type="Proteomes" id="UP000019116"/>
    </source>
</evidence>
<proteinExistence type="predicted"/>
<dbReference type="Gramene" id="TraesCAD_scaffold_054122_01G000100.1">
    <property type="protein sequence ID" value="TraesCAD_scaffold_054122_01G000100.1"/>
    <property type="gene ID" value="TraesCAD_scaffold_054122_01G000100"/>
</dbReference>
<dbReference type="EnsemblPlants" id="TraesCS2B02G469600.1">
    <property type="protein sequence ID" value="TraesCS2B02G469600.1"/>
    <property type="gene ID" value="TraesCS2B02G469600"/>
</dbReference>
<dbReference type="PANTHER" id="PTHR32133">
    <property type="entry name" value="OS07G0120400 PROTEIN"/>
    <property type="match status" value="1"/>
</dbReference>
<organism evidence="3">
    <name type="scientific">Triticum aestivum</name>
    <name type="common">Wheat</name>
    <dbReference type="NCBI Taxonomy" id="4565"/>
    <lineage>
        <taxon>Eukaryota</taxon>
        <taxon>Viridiplantae</taxon>
        <taxon>Streptophyta</taxon>
        <taxon>Embryophyta</taxon>
        <taxon>Tracheophyta</taxon>
        <taxon>Spermatophyta</taxon>
        <taxon>Magnoliopsida</taxon>
        <taxon>Liliopsida</taxon>
        <taxon>Poales</taxon>
        <taxon>Poaceae</taxon>
        <taxon>BOP clade</taxon>
        <taxon>Pooideae</taxon>
        <taxon>Triticodae</taxon>
        <taxon>Triticeae</taxon>
        <taxon>Triticinae</taxon>
        <taxon>Triticum</taxon>
    </lineage>
</organism>
<dbReference type="Gramene" id="TraesROB_scaffold_040129_01G000100.1">
    <property type="protein sequence ID" value="TraesROB_scaffold_040129_01G000100.1"/>
    <property type="gene ID" value="TraesROB_scaffold_040129_01G000100"/>
</dbReference>
<sequence length="405" mass="45746">MIRRRATPASPITVHPLDDKYLLEEILLRLPPQPSGLPRASLVCTRWRNIILDPDFLRCFRRHHKKPPLLGFFAGYYGSCAVFIPSLDAPDRIPCTRFPLQQNRRYDQLNVHGCHHGLVILLDLYNREAMVWDPLTGRDHPVPFPPGFRSHTIGFVKTAVVLCAAIEDGHVHGDCSLSPFKVAFVGNDVDYKHAICSLYESQSGVCGNMISMANTGEICDDPGLIAGNSVYWLLNEGGILELDMGRQSLGVIEIPTNVHFTGPHFFQIIWTKDSCLGLAILSKTNMRMQLWERKSKNDGVVRWGLQKTIQLDQLLPPVSPKERKRMCIIGYDSVSNTIVLWTTIGASVIQLETLELRNIPIREGGTYYPYTNFYTAGLQEASRNQKGELCLRKGCEQHDPELYFE</sequence>
<dbReference type="OrthoDB" id="608133at2759"/>
<dbReference type="InterPro" id="IPR001810">
    <property type="entry name" value="F-box_dom"/>
</dbReference>
<dbReference type="InterPro" id="IPR056594">
    <property type="entry name" value="AT5G49610-like_b-prop"/>
</dbReference>
<dbReference type="Gramene" id="TraesCLE_scaffold_024578_01G000100.1">
    <property type="protein sequence ID" value="TraesCLE_scaffold_024578_01G000100.1"/>
    <property type="gene ID" value="TraesCLE_scaffold_024578_01G000100"/>
</dbReference>
<dbReference type="Gene3D" id="1.20.1280.50">
    <property type="match status" value="1"/>
</dbReference>
<dbReference type="Gramene" id="TraesPARA_EIv1.0_0506210.1">
    <property type="protein sequence ID" value="TraesPARA_EIv1.0_0506210.1.CDS"/>
    <property type="gene ID" value="TraesPARA_EIv1.0_0506210"/>
</dbReference>
<name>A0A3B6CCJ2_WHEAT</name>
<dbReference type="SUPFAM" id="SSF81383">
    <property type="entry name" value="F-box domain"/>
    <property type="match status" value="1"/>
</dbReference>
<dbReference type="Gramene" id="TraesCS2B02G469600.1">
    <property type="protein sequence ID" value="TraesCS2B02G469600.1"/>
    <property type="gene ID" value="TraesCS2B02G469600"/>
</dbReference>
<protein>
    <submittedName>
        <fullName evidence="3">Uncharacterized protein</fullName>
    </submittedName>
</protein>
<dbReference type="Pfam" id="PF23635">
    <property type="entry name" value="Beta-prop_AT5G49610-like"/>
    <property type="match status" value="1"/>
</dbReference>
<dbReference type="InterPro" id="IPR036047">
    <property type="entry name" value="F-box-like_dom_sf"/>
</dbReference>
<dbReference type="OMA" id="RSHTIGF"/>
<dbReference type="Gramene" id="TraesWEE_scaffold_011786_01G000300.1">
    <property type="protein sequence ID" value="TraesWEE_scaffold_011786_01G000300.1"/>
    <property type="gene ID" value="TraesWEE_scaffold_011786_01G000300"/>
</dbReference>
<dbReference type="AlphaFoldDB" id="A0A3B6CCJ2"/>
<feature type="domain" description="F-box" evidence="1">
    <location>
        <begin position="22"/>
        <end position="57"/>
    </location>
</feature>
<reference evidence="3" key="1">
    <citation type="submission" date="2018-08" db="EMBL/GenBank/DDBJ databases">
        <authorList>
            <person name="Rossello M."/>
        </authorList>
    </citation>
    <scope>NUCLEOTIDE SEQUENCE [LARGE SCALE GENOMIC DNA]</scope>
    <source>
        <strain evidence="3">cv. Chinese Spring</strain>
    </source>
</reference>
<dbReference type="Gramene" id="TraesCS2B03G1187700.1">
    <property type="protein sequence ID" value="TraesCS2B03G1187700.1.CDS"/>
    <property type="gene ID" value="TraesCS2B03G1187700"/>
</dbReference>
<dbReference type="Pfam" id="PF00646">
    <property type="entry name" value="F-box"/>
    <property type="match status" value="1"/>
</dbReference>
<keyword evidence="4" id="KW-1185">Reference proteome</keyword>
<evidence type="ECO:0000313" key="3">
    <source>
        <dbReference type="EnsemblPlants" id="TraesCS2B02G469600.1"/>
    </source>
</evidence>
<accession>A0A3B6CCJ2</accession>
<feature type="domain" description="F-box protein AT5G49610-like beta-propeller" evidence="2">
    <location>
        <begin position="113"/>
        <end position="316"/>
    </location>
</feature>